<evidence type="ECO:0000259" key="7">
    <source>
        <dbReference type="Pfam" id="PF00441"/>
    </source>
</evidence>
<evidence type="ECO:0000256" key="6">
    <source>
        <dbReference type="RuleBase" id="RU362125"/>
    </source>
</evidence>
<dbReference type="RefSeq" id="WP_035601050.1">
    <property type="nucleotide sequence ID" value="NZ_ARYM01000023.1"/>
</dbReference>
<dbReference type="Gene3D" id="1.20.140.10">
    <property type="entry name" value="Butyryl-CoA Dehydrogenase, subunit A, domain 3"/>
    <property type="match status" value="1"/>
</dbReference>
<name>A0A062V5K2_9PROT</name>
<dbReference type="InterPro" id="IPR013786">
    <property type="entry name" value="AcylCoA_DH/ox_N"/>
</dbReference>
<dbReference type="Pfam" id="PF00441">
    <property type="entry name" value="Acyl-CoA_dh_1"/>
    <property type="match status" value="1"/>
</dbReference>
<feature type="domain" description="Acyl-CoA dehydrogenase/oxidase C-terminal" evidence="7">
    <location>
        <begin position="413"/>
        <end position="561"/>
    </location>
</feature>
<dbReference type="InterPro" id="IPR009100">
    <property type="entry name" value="AcylCoA_DH/oxidase_NM_dom_sf"/>
</dbReference>
<keyword evidence="11" id="KW-1185">Reference proteome</keyword>
<dbReference type="SUPFAM" id="SSF56645">
    <property type="entry name" value="Acyl-CoA dehydrogenase NM domain-like"/>
    <property type="match status" value="1"/>
</dbReference>
<dbReference type="AlphaFoldDB" id="A0A062V5K2"/>
<dbReference type="Pfam" id="PF02771">
    <property type="entry name" value="Acyl-CoA_dh_N"/>
    <property type="match status" value="1"/>
</dbReference>
<dbReference type="GO" id="GO:0003995">
    <property type="term" value="F:acyl-CoA dehydrogenase activity"/>
    <property type="evidence" value="ECO:0007669"/>
    <property type="project" value="InterPro"/>
</dbReference>
<organism evidence="10 11">
    <name type="scientific">Hyphomonas polymorpha PS728</name>
    <dbReference type="NCBI Taxonomy" id="1280954"/>
    <lineage>
        <taxon>Bacteria</taxon>
        <taxon>Pseudomonadati</taxon>
        <taxon>Pseudomonadota</taxon>
        <taxon>Alphaproteobacteria</taxon>
        <taxon>Hyphomonadales</taxon>
        <taxon>Hyphomonadaceae</taxon>
        <taxon>Hyphomonas</taxon>
    </lineage>
</organism>
<dbReference type="EMBL" id="ARYM01000023">
    <property type="protein sequence ID" value="KCZ97249.1"/>
    <property type="molecule type" value="Genomic_DNA"/>
</dbReference>
<dbReference type="Gene3D" id="1.10.540.10">
    <property type="entry name" value="Acyl-CoA dehydrogenase/oxidase, N-terminal domain"/>
    <property type="match status" value="1"/>
</dbReference>
<keyword evidence="3 6" id="KW-0285">Flavoprotein</keyword>
<comment type="similarity">
    <text evidence="2 6">Belongs to the acyl-CoA dehydrogenase family.</text>
</comment>
<evidence type="ECO:0000256" key="1">
    <source>
        <dbReference type="ARBA" id="ARBA00001974"/>
    </source>
</evidence>
<dbReference type="InterPro" id="IPR036250">
    <property type="entry name" value="AcylCo_DH-like_C"/>
</dbReference>
<dbReference type="InterPro" id="IPR006091">
    <property type="entry name" value="Acyl-CoA_Oxase/DH_mid-dom"/>
</dbReference>
<feature type="domain" description="Acyl-CoA oxidase/dehydrogenase middle" evidence="8">
    <location>
        <begin position="296"/>
        <end position="398"/>
    </location>
</feature>
<evidence type="ECO:0000259" key="8">
    <source>
        <dbReference type="Pfam" id="PF02770"/>
    </source>
</evidence>
<dbReference type="Proteomes" id="UP000027100">
    <property type="component" value="Unassembled WGS sequence"/>
</dbReference>
<dbReference type="Pfam" id="PF02770">
    <property type="entry name" value="Acyl-CoA_dh_M"/>
    <property type="match status" value="1"/>
</dbReference>
<evidence type="ECO:0000313" key="11">
    <source>
        <dbReference type="Proteomes" id="UP000027100"/>
    </source>
</evidence>
<dbReference type="SUPFAM" id="SSF47203">
    <property type="entry name" value="Acyl-CoA dehydrogenase C-terminal domain-like"/>
    <property type="match status" value="1"/>
</dbReference>
<dbReference type="Gene3D" id="2.40.110.10">
    <property type="entry name" value="Butyryl-CoA Dehydrogenase, subunit A, domain 2"/>
    <property type="match status" value="1"/>
</dbReference>
<keyword evidence="4 6" id="KW-0274">FAD</keyword>
<sequence>MGATDTLEQGQGTVFQGLVGTLAEAVTALDTYAAAAIAGARDLLAGADGKPDRGAFERNQHLAHGLSWLVTYVETLRQVSEWAARLEADGKFGEAEALLSQILFSEYCAQIVGGIPMNQGETIRPHELGSLEAADALFAVPVIRKLIIEGKSQAVLSAAAALLPDALSRNTVEATGLDETMEMVREQFAKFAADRIKPHAHGWHLRNDYIPMDVVEEMSELGVFGLTIPEEFGGLGMGKTAMCVVSEELSRGYIGTGSLGTRSEIAAELILIGGTPEQKEKWLPKIASGEILPTAVFTEPNTGSDLGSLRTRAVKSADGADYIVTGNKTWITHPVRADLMTLLARTDPATNNFSGLSMLLAEKPRGTDADPFPAEGMTGGEIEVLGYRGMKEYEIGFDGFKVKAENLLGGVEGQGFKHLMATFESARIQTAARAVGVAQNAFETGLRYALDRQQFGQAIFKFPRVSNKLVMMAAELVGVRQLTYFSARQKDNGKRCDLEAGMAKLLAARVAWAAADNAVQIHGGNGFALEYTISRILQDARILNIFEGAGEVQAMVIARRLVEGGN</sequence>
<feature type="domain" description="Acyl-CoA dehydrogenase/oxidase N-terminal" evidence="9">
    <location>
        <begin position="179"/>
        <end position="290"/>
    </location>
</feature>
<dbReference type="InterPro" id="IPR046373">
    <property type="entry name" value="Acyl-CoA_Oxase/DH_mid-dom_sf"/>
</dbReference>
<evidence type="ECO:0000256" key="4">
    <source>
        <dbReference type="ARBA" id="ARBA00022827"/>
    </source>
</evidence>
<dbReference type="STRING" id="1280954.HPO_16143"/>
<dbReference type="FunFam" id="1.20.140.10:FF:000001">
    <property type="entry name" value="Acyl-CoA dehydrogenase"/>
    <property type="match status" value="1"/>
</dbReference>
<evidence type="ECO:0000256" key="2">
    <source>
        <dbReference type="ARBA" id="ARBA00009347"/>
    </source>
</evidence>
<evidence type="ECO:0000259" key="9">
    <source>
        <dbReference type="Pfam" id="PF02771"/>
    </source>
</evidence>
<evidence type="ECO:0000256" key="3">
    <source>
        <dbReference type="ARBA" id="ARBA00022630"/>
    </source>
</evidence>
<dbReference type="InterPro" id="IPR006089">
    <property type="entry name" value="Acyl-CoA_DH_CS"/>
</dbReference>
<dbReference type="PANTHER" id="PTHR43884">
    <property type="entry name" value="ACYL-COA DEHYDROGENASE"/>
    <property type="match status" value="1"/>
</dbReference>
<accession>A0A062V5K2</accession>
<dbReference type="GO" id="GO:0050660">
    <property type="term" value="F:flavin adenine dinucleotide binding"/>
    <property type="evidence" value="ECO:0007669"/>
    <property type="project" value="InterPro"/>
</dbReference>
<dbReference type="InterPro" id="IPR037069">
    <property type="entry name" value="AcylCoA_DH/ox_N_sf"/>
</dbReference>
<dbReference type="PANTHER" id="PTHR43884:SF25">
    <property type="entry name" value="ACYL-COA DEHYDROGENASE YDBM-RELATED"/>
    <property type="match status" value="1"/>
</dbReference>
<dbReference type="FunFam" id="2.40.110.10:FF:000015">
    <property type="entry name" value="Acyl-CoA dehydrogenase"/>
    <property type="match status" value="1"/>
</dbReference>
<gene>
    <name evidence="10" type="ORF">HPO_16143</name>
</gene>
<evidence type="ECO:0000313" key="10">
    <source>
        <dbReference type="EMBL" id="KCZ97249.1"/>
    </source>
</evidence>
<dbReference type="eggNOG" id="COG1960">
    <property type="taxonomic scope" value="Bacteria"/>
</dbReference>
<proteinExistence type="inferred from homology"/>
<comment type="cofactor">
    <cofactor evidence="1 6">
        <name>FAD</name>
        <dbReference type="ChEBI" id="CHEBI:57692"/>
    </cofactor>
</comment>
<reference evidence="10 11" key="1">
    <citation type="journal article" date="2014" name="Antonie Van Leeuwenhoek">
        <title>Hyphomonas beringensis sp. nov. and Hyphomonas chukchiensis sp. nov., isolated from surface seawater of the Bering Sea and Chukchi Sea.</title>
        <authorList>
            <person name="Li C."/>
            <person name="Lai Q."/>
            <person name="Li G."/>
            <person name="Dong C."/>
            <person name="Wang J."/>
            <person name="Liao Y."/>
            <person name="Shao Z."/>
        </authorList>
    </citation>
    <scope>NUCLEOTIDE SEQUENCE [LARGE SCALE GENOMIC DNA]</scope>
    <source>
        <strain evidence="10 11">PS728</strain>
    </source>
</reference>
<dbReference type="PATRIC" id="fig|1280954.3.peg.3258"/>
<dbReference type="PROSITE" id="PS00073">
    <property type="entry name" value="ACYL_COA_DH_2"/>
    <property type="match status" value="1"/>
</dbReference>
<dbReference type="OrthoDB" id="9775090at2"/>
<keyword evidence="5 6" id="KW-0560">Oxidoreductase</keyword>
<protein>
    <submittedName>
        <fullName evidence="10">Isobutyryl-CoA dehydrogenase</fullName>
    </submittedName>
</protein>
<comment type="caution">
    <text evidence="10">The sequence shown here is derived from an EMBL/GenBank/DDBJ whole genome shotgun (WGS) entry which is preliminary data.</text>
</comment>
<evidence type="ECO:0000256" key="5">
    <source>
        <dbReference type="ARBA" id="ARBA00023002"/>
    </source>
</evidence>
<dbReference type="InterPro" id="IPR009075">
    <property type="entry name" value="AcylCo_DH/oxidase_C"/>
</dbReference>